<dbReference type="InterPro" id="IPR043682">
    <property type="entry name" value="RqcH_bacterial"/>
</dbReference>
<dbReference type="GO" id="GO:0000049">
    <property type="term" value="F:tRNA binding"/>
    <property type="evidence" value="ECO:0007669"/>
    <property type="project" value="UniProtKB-UniRule"/>
</dbReference>
<comment type="function">
    <text evidence="5">Key component of the ribosome quality control system (RQC), a ribosome-associated complex that mediates the extraction of incompletely synthesized nascent chains from stalled ribosomes and their subsequent degradation. RqcH recruits Ala-charged tRNA, and with RqcP directs the elongation of stalled nascent chains on 50S ribosomal subunits, leading to non-templated C-terminal alanine extensions (Ala tail). The Ala tail promotes nascent chain degradation. May add between 1 and at least 8 Ala residues. Binds to stalled 50S ribosomal subunits.</text>
</comment>
<dbReference type="Pfam" id="PF05833">
    <property type="entry name" value="NFACT_N"/>
    <property type="match status" value="1"/>
</dbReference>
<dbReference type="Gene3D" id="1.10.8.50">
    <property type="match status" value="1"/>
</dbReference>
<dbReference type="Proteomes" id="UP000030700">
    <property type="component" value="Unassembled WGS sequence"/>
</dbReference>
<keyword evidence="3 5" id="KW-0694">RNA-binding</keyword>
<dbReference type="Pfam" id="PF05670">
    <property type="entry name" value="NFACT-R_1"/>
    <property type="match status" value="1"/>
</dbReference>
<evidence type="ECO:0000256" key="4">
    <source>
        <dbReference type="ARBA" id="ARBA00022917"/>
    </source>
</evidence>
<dbReference type="PANTHER" id="PTHR15239:SF6">
    <property type="entry name" value="RIBOSOME QUALITY CONTROL COMPLEX SUBUNIT NEMF"/>
    <property type="match status" value="1"/>
</dbReference>
<name>A0A0S6VT24_9BACT</name>
<comment type="subunit">
    <text evidence="5">Associates with stalled 50S ribosomal subunits. Binds to RqcP.</text>
</comment>
<dbReference type="GO" id="GO:0072344">
    <property type="term" value="P:rescue of stalled ribosome"/>
    <property type="evidence" value="ECO:0007669"/>
    <property type="project" value="UniProtKB-UniRule"/>
</dbReference>
<evidence type="ECO:0000256" key="5">
    <source>
        <dbReference type="HAMAP-Rule" id="MF_00844"/>
    </source>
</evidence>
<keyword evidence="1 5" id="KW-0820">tRNA-binding</keyword>
<evidence type="ECO:0000256" key="1">
    <source>
        <dbReference type="ARBA" id="ARBA00022555"/>
    </source>
</evidence>
<evidence type="ECO:0000256" key="6">
    <source>
        <dbReference type="SAM" id="MobiDB-lite"/>
    </source>
</evidence>
<evidence type="ECO:0000256" key="3">
    <source>
        <dbReference type="ARBA" id="ARBA00022884"/>
    </source>
</evidence>
<feature type="compositionally biased region" description="Basic and acidic residues" evidence="6">
    <location>
        <begin position="430"/>
        <end position="451"/>
    </location>
</feature>
<gene>
    <name evidence="5" type="primary">rqcH</name>
    <name evidence="8" type="ORF">U14_01897</name>
</gene>
<dbReference type="HAMAP" id="MF_00844_B">
    <property type="entry name" value="RqcH_B"/>
    <property type="match status" value="1"/>
</dbReference>
<dbReference type="GO" id="GO:0043023">
    <property type="term" value="F:ribosomal large subunit binding"/>
    <property type="evidence" value="ECO:0007669"/>
    <property type="project" value="UniProtKB-UniRule"/>
</dbReference>
<evidence type="ECO:0000259" key="7">
    <source>
        <dbReference type="Pfam" id="PF05670"/>
    </source>
</evidence>
<dbReference type="Gene3D" id="2.30.310.10">
    <property type="entry name" value="ibrinogen binding protein from staphylococcus aureus domain"/>
    <property type="match status" value="1"/>
</dbReference>
<evidence type="ECO:0000313" key="9">
    <source>
        <dbReference type="Proteomes" id="UP000030700"/>
    </source>
</evidence>
<dbReference type="AlphaFoldDB" id="A0A0S6VT24"/>
<dbReference type="InterPro" id="IPR051608">
    <property type="entry name" value="RQC_Subunit_NEMF"/>
</dbReference>
<dbReference type="InterPro" id="IPR008532">
    <property type="entry name" value="NFACT_RNA-bd"/>
</dbReference>
<dbReference type="GO" id="GO:1990112">
    <property type="term" value="C:RQC complex"/>
    <property type="evidence" value="ECO:0007669"/>
    <property type="project" value="TreeGrafter"/>
</dbReference>
<dbReference type="PANTHER" id="PTHR15239">
    <property type="entry name" value="NUCLEAR EXPORT MEDIATOR FACTOR NEMF"/>
    <property type="match status" value="1"/>
</dbReference>
<dbReference type="GO" id="GO:0019843">
    <property type="term" value="F:rRNA binding"/>
    <property type="evidence" value="ECO:0007669"/>
    <property type="project" value="UniProtKB-UniRule"/>
</dbReference>
<evidence type="ECO:0000313" key="8">
    <source>
        <dbReference type="EMBL" id="GAK50664.1"/>
    </source>
</evidence>
<feature type="region of interest" description="Disordered" evidence="6">
    <location>
        <begin position="430"/>
        <end position="457"/>
    </location>
</feature>
<protein>
    <recommendedName>
        <fullName evidence="5">Rqc2 homolog RqcH</fullName>
        <shortName evidence="5">RqcH</shortName>
    </recommendedName>
</protein>
<dbReference type="HOGENOM" id="CLU_022481_2_0_0"/>
<organism evidence="8 9">
    <name type="scientific">Candidatus Moduliflexus flocculans</name>
    <dbReference type="NCBI Taxonomy" id="1499966"/>
    <lineage>
        <taxon>Bacteria</taxon>
        <taxon>Candidatus Moduliflexota</taxon>
        <taxon>Candidatus Moduliflexia</taxon>
        <taxon>Candidatus Moduliflexales</taxon>
        <taxon>Candidatus Moduliflexaceae</taxon>
    </lineage>
</organism>
<evidence type="ECO:0000256" key="2">
    <source>
        <dbReference type="ARBA" id="ARBA00022730"/>
    </source>
</evidence>
<dbReference type="STRING" id="1499966.U14_01897"/>
<reference evidence="8 9" key="1">
    <citation type="journal article" date="2015" name="PeerJ">
        <title>First genomic representation of candidate bacterial phylum KSB3 points to enhanced environmental sensing as a trigger of wastewater bulking.</title>
        <authorList>
            <person name="Sekiguchi Y."/>
            <person name="Ohashi A."/>
            <person name="Parks D.H."/>
            <person name="Yamauchi T."/>
            <person name="Tyson G.W."/>
            <person name="Hugenholtz P."/>
        </authorList>
    </citation>
    <scope>NUCLEOTIDE SEQUENCE [LARGE SCALE GENOMIC DNA]</scope>
</reference>
<keyword evidence="2 5" id="KW-0699">rRNA-binding</keyword>
<proteinExistence type="inferred from homology"/>
<accession>A0A0S6VT24</accession>
<keyword evidence="9" id="KW-1185">Reference proteome</keyword>
<keyword evidence="4 5" id="KW-0648">Protein biosynthesis</keyword>
<dbReference type="EMBL" id="DF820456">
    <property type="protein sequence ID" value="GAK50664.1"/>
    <property type="molecule type" value="Genomic_DNA"/>
</dbReference>
<comment type="similarity">
    <text evidence="5">Belongs to the NEMF family.</text>
</comment>
<feature type="domain" description="NFACT RNA-binding" evidence="7">
    <location>
        <begin position="456"/>
        <end position="550"/>
    </location>
</feature>
<sequence>MDTFILNAITQELAARICPSKINNILQPDEFTLIFVLWTQGHEQRLAISVDSRYQYCFLTQQKPDSQTLAFAKFLLCHIKGGEILRISKPPLERIVTFDIARRDIDGQPLRFQLILEIMGRYSNLILVQQESGKILDSARHVTAEQSSFRRLAPGAVYVPPPTQDKIALTNISRQQFERILSERAAAPLWKMLIEHIQGVSPLIAKEIAGSDSDEDAARWARLDRIAESVRNGEYQPTLVLEEHERGDAVPVLLSALLLEQFSREPNRVIRAFDSMSAAAETYYQQVAGRQQFDSLKTSLLSAIAHRAAKIQKKREHLAANQREIEQADDYRIKGEMLTANMHRVRKGLTSVALPNYYADDQAEIDIPLDPKFSPAQNAQRYFKQYNKLKQGKEVTAQRLLEAEQMLAYLDELAFFVESAENIEALRELRGDIQDTKPAEHSRQQKKKQEEPPQPFRRFVSSDGFQIYVGKNSRENDLLTLRTAQPDDIWLHAYNAPGSHALILNRERKAVPERTIAEAAALAAYYSKLRRAGKADVMFTFRKYVRKPKGTPPGLVTVSEFETIRVVPRAIIG</sequence>